<gene>
    <name evidence="3" type="ORF">K432DRAFT_43914</name>
</gene>
<accession>A0A8E2JFA6</accession>
<feature type="compositionally biased region" description="Basic and acidic residues" evidence="1">
    <location>
        <begin position="72"/>
        <end position="88"/>
    </location>
</feature>
<name>A0A8E2JFA6_9PEZI</name>
<evidence type="ECO:0000313" key="3">
    <source>
        <dbReference type="EMBL" id="OCK80414.1"/>
    </source>
</evidence>
<proteinExistence type="predicted"/>
<dbReference type="OrthoDB" id="5387214at2759"/>
<reference evidence="3 4" key="1">
    <citation type="journal article" date="2016" name="Nat. Commun.">
        <title>Ectomycorrhizal ecology is imprinted in the genome of the dominant symbiotic fungus Cenococcum geophilum.</title>
        <authorList>
            <consortium name="DOE Joint Genome Institute"/>
            <person name="Peter M."/>
            <person name="Kohler A."/>
            <person name="Ohm R.A."/>
            <person name="Kuo A."/>
            <person name="Krutzmann J."/>
            <person name="Morin E."/>
            <person name="Arend M."/>
            <person name="Barry K.W."/>
            <person name="Binder M."/>
            <person name="Choi C."/>
            <person name="Clum A."/>
            <person name="Copeland A."/>
            <person name="Grisel N."/>
            <person name="Haridas S."/>
            <person name="Kipfer T."/>
            <person name="LaButti K."/>
            <person name="Lindquist E."/>
            <person name="Lipzen A."/>
            <person name="Maire R."/>
            <person name="Meier B."/>
            <person name="Mihaltcheva S."/>
            <person name="Molinier V."/>
            <person name="Murat C."/>
            <person name="Poggeler S."/>
            <person name="Quandt C.A."/>
            <person name="Sperisen C."/>
            <person name="Tritt A."/>
            <person name="Tisserant E."/>
            <person name="Crous P.W."/>
            <person name="Henrissat B."/>
            <person name="Nehls U."/>
            <person name="Egli S."/>
            <person name="Spatafora J.W."/>
            <person name="Grigoriev I.V."/>
            <person name="Martin F.M."/>
        </authorList>
    </citation>
    <scope>NUCLEOTIDE SEQUENCE [LARGE SCALE GENOMIC DNA]</scope>
    <source>
        <strain evidence="3 4">CBS 459.81</strain>
    </source>
</reference>
<feature type="region of interest" description="Disordered" evidence="1">
    <location>
        <begin position="1"/>
        <end position="88"/>
    </location>
</feature>
<dbReference type="Proteomes" id="UP000250266">
    <property type="component" value="Unassembled WGS sequence"/>
</dbReference>
<feature type="transmembrane region" description="Helical" evidence="2">
    <location>
        <begin position="158"/>
        <end position="179"/>
    </location>
</feature>
<protein>
    <submittedName>
        <fullName evidence="3">Uncharacterized protein</fullName>
    </submittedName>
</protein>
<keyword evidence="2" id="KW-1133">Transmembrane helix</keyword>
<evidence type="ECO:0000256" key="1">
    <source>
        <dbReference type="SAM" id="MobiDB-lite"/>
    </source>
</evidence>
<evidence type="ECO:0000313" key="4">
    <source>
        <dbReference type="Proteomes" id="UP000250266"/>
    </source>
</evidence>
<keyword evidence="2" id="KW-0472">Membrane</keyword>
<sequence>MSANEKNTFGATAMDTSSPTHLSQPNPPHLRSTASHESNLSTIPSVDSTLASKTASQHDPHDPSNPFSAFYKHPDARRSMDAETPSKPHLDVYQHDLESGVAMSATTTVSPPKVSVDGRVKECTMWPSKQTMMERAKARKRERGGLNPMRNLSKKQKLWAKIFIALFIVAAAVGLGVGISRAVGGGVWAGNGKSKPIPGDNQ</sequence>
<dbReference type="EMBL" id="KV744960">
    <property type="protein sequence ID" value="OCK80414.1"/>
    <property type="molecule type" value="Genomic_DNA"/>
</dbReference>
<keyword evidence="2" id="KW-0812">Transmembrane</keyword>
<keyword evidence="4" id="KW-1185">Reference proteome</keyword>
<evidence type="ECO:0000256" key="2">
    <source>
        <dbReference type="SAM" id="Phobius"/>
    </source>
</evidence>
<feature type="compositionally biased region" description="Polar residues" evidence="1">
    <location>
        <begin position="32"/>
        <end position="55"/>
    </location>
</feature>
<organism evidence="3 4">
    <name type="scientific">Lepidopterella palustris CBS 459.81</name>
    <dbReference type="NCBI Taxonomy" id="1314670"/>
    <lineage>
        <taxon>Eukaryota</taxon>
        <taxon>Fungi</taxon>
        <taxon>Dikarya</taxon>
        <taxon>Ascomycota</taxon>
        <taxon>Pezizomycotina</taxon>
        <taxon>Dothideomycetes</taxon>
        <taxon>Pleosporomycetidae</taxon>
        <taxon>Mytilinidiales</taxon>
        <taxon>Argynnaceae</taxon>
        <taxon>Lepidopterella</taxon>
    </lineage>
</organism>
<dbReference type="AlphaFoldDB" id="A0A8E2JFA6"/>
<feature type="compositionally biased region" description="Polar residues" evidence="1">
    <location>
        <begin position="1"/>
        <end position="24"/>
    </location>
</feature>